<organism evidence="3 4">
    <name type="scientific">Epicoccum nigrum</name>
    <name type="common">Soil fungus</name>
    <name type="synonym">Epicoccum purpurascens</name>
    <dbReference type="NCBI Taxonomy" id="105696"/>
    <lineage>
        <taxon>Eukaryota</taxon>
        <taxon>Fungi</taxon>
        <taxon>Dikarya</taxon>
        <taxon>Ascomycota</taxon>
        <taxon>Pezizomycotina</taxon>
        <taxon>Dothideomycetes</taxon>
        <taxon>Pleosporomycetidae</taxon>
        <taxon>Pleosporales</taxon>
        <taxon>Pleosporineae</taxon>
        <taxon>Didymellaceae</taxon>
        <taxon>Epicoccum</taxon>
    </lineage>
</organism>
<dbReference type="InParanoid" id="A0A1Y2MGX5"/>
<keyword evidence="4" id="KW-1185">Reference proteome</keyword>
<dbReference type="PANTHER" id="PTHR39175">
    <property type="entry name" value="FAMILY PROTEIN, PUTATIVE (AFU_ORTHOLOGUE AFUA_3G15060)-RELATED"/>
    <property type="match status" value="1"/>
</dbReference>
<accession>A0A1Y2MGX5</accession>
<name>A0A1Y2MGX5_EPING</name>
<dbReference type="SUPFAM" id="SSF54593">
    <property type="entry name" value="Glyoxalase/Bleomycin resistance protein/Dihydroxybiphenyl dioxygenase"/>
    <property type="match status" value="1"/>
</dbReference>
<dbReference type="Proteomes" id="UP000193240">
    <property type="component" value="Unassembled WGS sequence"/>
</dbReference>
<dbReference type="InterPro" id="IPR029068">
    <property type="entry name" value="Glyas_Bleomycin-R_OHBP_Dase"/>
</dbReference>
<dbReference type="OMA" id="WFNITPD"/>
<dbReference type="AlphaFoldDB" id="A0A1Y2MGX5"/>
<feature type="region of interest" description="Disordered" evidence="1">
    <location>
        <begin position="117"/>
        <end position="136"/>
    </location>
</feature>
<dbReference type="InterPro" id="IPR037523">
    <property type="entry name" value="VOC_core"/>
</dbReference>
<evidence type="ECO:0000313" key="3">
    <source>
        <dbReference type="EMBL" id="OSS55039.1"/>
    </source>
</evidence>
<evidence type="ECO:0000259" key="2">
    <source>
        <dbReference type="PROSITE" id="PS51819"/>
    </source>
</evidence>
<dbReference type="PANTHER" id="PTHR39175:SF1">
    <property type="entry name" value="FAMILY PROTEIN, PUTATIVE (AFU_ORTHOLOGUE AFUA_3G15060)-RELATED"/>
    <property type="match status" value="1"/>
</dbReference>
<protein>
    <recommendedName>
        <fullName evidence="2">VOC domain-containing protein</fullName>
    </recommendedName>
</protein>
<feature type="domain" description="VOC" evidence="2">
    <location>
        <begin position="24"/>
        <end position="158"/>
    </location>
</feature>
<sequence length="158" mass="17027">MHPSPAPPSLTTTHPPQPPKMITGIHHINLVVPASSFPAATAFYGTTLGLTAVPVPQLQRDSLLWFNVGASGQQVHIAQGKAEDFAAPSSRHVCFKVESAALLVRLKEQVWRHFEAGGEGAPREADRPGEGSSGAQGVEYPMRFFARDYAGNRLEFSL</sequence>
<dbReference type="PROSITE" id="PS51819">
    <property type="entry name" value="VOC"/>
    <property type="match status" value="1"/>
</dbReference>
<feature type="compositionally biased region" description="Basic and acidic residues" evidence="1">
    <location>
        <begin position="117"/>
        <end position="129"/>
    </location>
</feature>
<evidence type="ECO:0000256" key="1">
    <source>
        <dbReference type="SAM" id="MobiDB-lite"/>
    </source>
</evidence>
<dbReference type="Gene3D" id="3.10.180.10">
    <property type="entry name" value="2,3-Dihydroxybiphenyl 1,2-Dioxygenase, domain 1"/>
    <property type="match status" value="1"/>
</dbReference>
<dbReference type="EMBL" id="KZ107838">
    <property type="protein sequence ID" value="OSS55039.1"/>
    <property type="molecule type" value="Genomic_DNA"/>
</dbReference>
<gene>
    <name evidence="3" type="ORF">B5807_00616</name>
</gene>
<proteinExistence type="predicted"/>
<evidence type="ECO:0000313" key="4">
    <source>
        <dbReference type="Proteomes" id="UP000193240"/>
    </source>
</evidence>
<reference evidence="3 4" key="1">
    <citation type="journal article" date="2017" name="Genome Announc.">
        <title>Genome sequence of the saprophytic ascomycete Epicoccum nigrum ICMP 19927 strain isolated from New Zealand.</title>
        <authorList>
            <person name="Fokin M."/>
            <person name="Fleetwood D."/>
            <person name="Weir B.S."/>
            <person name="Villas-Boas S.G."/>
        </authorList>
    </citation>
    <scope>NUCLEOTIDE SEQUENCE [LARGE SCALE GENOMIC DNA]</scope>
    <source>
        <strain evidence="3 4">ICMP 19927</strain>
    </source>
</reference>